<evidence type="ECO:0000259" key="3">
    <source>
        <dbReference type="Pfam" id="PF00823"/>
    </source>
</evidence>
<dbReference type="InterPro" id="IPR000030">
    <property type="entry name" value="PPE_dom"/>
</dbReference>
<name>A0A7I7W3S7_9MYCO</name>
<comment type="similarity">
    <text evidence="1">Belongs to the mycobacterial PPE family.</text>
</comment>
<proteinExistence type="inferred from homology"/>
<evidence type="ECO:0000256" key="1">
    <source>
        <dbReference type="ARBA" id="ARBA00010652"/>
    </source>
</evidence>
<evidence type="ECO:0008006" key="9">
    <source>
        <dbReference type="Google" id="ProtNLM"/>
    </source>
</evidence>
<evidence type="ECO:0000256" key="2">
    <source>
        <dbReference type="SAM" id="MobiDB-lite"/>
    </source>
</evidence>
<dbReference type="InterPro" id="IPR038332">
    <property type="entry name" value="PPE_sf"/>
</dbReference>
<dbReference type="FunFam" id="1.20.1260.20:FF:000001">
    <property type="entry name" value="PPE family protein PPE41"/>
    <property type="match status" value="1"/>
</dbReference>
<dbReference type="Proteomes" id="UP000192441">
    <property type="component" value="Unassembled WGS sequence"/>
</dbReference>
<evidence type="ECO:0000313" key="7">
    <source>
        <dbReference type="Proteomes" id="UP000192441"/>
    </source>
</evidence>
<dbReference type="InterPro" id="IPR043641">
    <property type="entry name" value="PPE-PPW_C"/>
</dbReference>
<dbReference type="PANTHER" id="PTHR46766">
    <property type="entry name" value="GLUTAMINE-RICH PROTEIN 2"/>
    <property type="match status" value="1"/>
</dbReference>
<gene>
    <name evidence="6" type="ORF">BST20_19835</name>
    <name evidence="5" type="ORF">MBRA_12880</name>
</gene>
<evidence type="ECO:0000313" key="6">
    <source>
        <dbReference type="EMBL" id="ORA34285.1"/>
    </source>
</evidence>
<dbReference type="Pfam" id="PF18878">
    <property type="entry name" value="PPE-PPW"/>
    <property type="match status" value="1"/>
</dbReference>
<dbReference type="GO" id="GO:0052572">
    <property type="term" value="P:response to host immune response"/>
    <property type="evidence" value="ECO:0007669"/>
    <property type="project" value="TreeGrafter"/>
</dbReference>
<dbReference type="OrthoDB" id="4753487at2"/>
<dbReference type="RefSeq" id="WP_083133127.1">
    <property type="nucleotide sequence ID" value="NZ_AP022606.1"/>
</dbReference>
<dbReference type="Pfam" id="PF00823">
    <property type="entry name" value="PPE"/>
    <property type="match status" value="1"/>
</dbReference>
<protein>
    <recommendedName>
        <fullName evidence="9">PPE family protein</fullName>
    </recommendedName>
</protein>
<reference evidence="5 8" key="2">
    <citation type="journal article" date="2019" name="Emerg. Microbes Infect.">
        <title>Comprehensive subspecies identification of 175 nontuberculous mycobacteria species based on 7547 genomic profiles.</title>
        <authorList>
            <person name="Matsumoto Y."/>
            <person name="Kinjo T."/>
            <person name="Motooka D."/>
            <person name="Nabeya D."/>
            <person name="Jung N."/>
            <person name="Uechi K."/>
            <person name="Horii T."/>
            <person name="Iida T."/>
            <person name="Fujita J."/>
            <person name="Nakamura S."/>
        </authorList>
    </citation>
    <scope>NUCLEOTIDE SEQUENCE [LARGE SCALE GENOMIC DNA]</scope>
    <source>
        <strain evidence="5 8">JCM 12687</strain>
    </source>
</reference>
<dbReference type="SUPFAM" id="SSF140459">
    <property type="entry name" value="PE/PPE dimer-like"/>
    <property type="match status" value="1"/>
</dbReference>
<evidence type="ECO:0000313" key="5">
    <source>
        <dbReference type="EMBL" id="BBZ11093.1"/>
    </source>
</evidence>
<feature type="region of interest" description="Disordered" evidence="2">
    <location>
        <begin position="374"/>
        <end position="402"/>
    </location>
</feature>
<evidence type="ECO:0000259" key="4">
    <source>
        <dbReference type="Pfam" id="PF18878"/>
    </source>
</evidence>
<feature type="compositionally biased region" description="Low complexity" evidence="2">
    <location>
        <begin position="443"/>
        <end position="454"/>
    </location>
</feature>
<dbReference type="PANTHER" id="PTHR46766:SF1">
    <property type="entry name" value="GLUTAMINE-RICH PROTEIN 2"/>
    <property type="match status" value="1"/>
</dbReference>
<feature type="region of interest" description="Disordered" evidence="2">
    <location>
        <begin position="442"/>
        <end position="474"/>
    </location>
</feature>
<reference evidence="6 7" key="1">
    <citation type="submission" date="2016-12" db="EMBL/GenBank/DDBJ databases">
        <title>The new phylogeny of genus Mycobacterium.</title>
        <authorList>
            <person name="Tortoli E."/>
            <person name="Trovato A."/>
            <person name="Cirillo D.M."/>
        </authorList>
    </citation>
    <scope>NUCLEOTIDE SEQUENCE [LARGE SCALE GENOMIC DNA]</scope>
    <source>
        <strain evidence="6 7">DSM 44624</strain>
    </source>
</reference>
<dbReference type="Proteomes" id="UP000467379">
    <property type="component" value="Chromosome"/>
</dbReference>
<accession>A0A7I7W3S7</accession>
<dbReference type="EMBL" id="AP022606">
    <property type="protein sequence ID" value="BBZ11093.1"/>
    <property type="molecule type" value="Genomic_DNA"/>
</dbReference>
<feature type="domain" description="PPE" evidence="3">
    <location>
        <begin position="6"/>
        <end position="168"/>
    </location>
</feature>
<dbReference type="EMBL" id="MVHM01000015">
    <property type="protein sequence ID" value="ORA34285.1"/>
    <property type="molecule type" value="Genomic_DNA"/>
</dbReference>
<dbReference type="AlphaFoldDB" id="A0A7I7W3S7"/>
<evidence type="ECO:0000313" key="8">
    <source>
        <dbReference type="Proteomes" id="UP000467379"/>
    </source>
</evidence>
<feature type="domain" description="PPE-PPW subfamily C-terminal" evidence="4">
    <location>
        <begin position="423"/>
        <end position="469"/>
    </location>
</feature>
<dbReference type="Gene3D" id="1.20.1260.20">
    <property type="entry name" value="PPE superfamily"/>
    <property type="match status" value="1"/>
</dbReference>
<feature type="region of interest" description="Disordered" evidence="2">
    <location>
        <begin position="165"/>
        <end position="202"/>
    </location>
</feature>
<organism evidence="6 7">
    <name type="scientific">Mycobacterium branderi</name>
    <dbReference type="NCBI Taxonomy" id="43348"/>
    <lineage>
        <taxon>Bacteria</taxon>
        <taxon>Bacillati</taxon>
        <taxon>Actinomycetota</taxon>
        <taxon>Actinomycetes</taxon>
        <taxon>Mycobacteriales</taxon>
        <taxon>Mycobacteriaceae</taxon>
        <taxon>Mycobacterium</taxon>
    </lineage>
</organism>
<sequence length="474" mass="47983">MTAPIWMASPPEVHSALLSSGPGPESLLAAAGVWNSLSVEYESAATELSSLLAAVQTGAWQGPSAEAYVAAHVPYLAWLMQTSANSAATAAQHETVAAAYTTALAAMPTLGELAANHAMHAVLVATNFFGINTIPIALNEADYARMWVQAATTMTTYHAVTSTAVASTPQTDPAPEIQKSNSNGNSGGSQDEGPGPTDPSWWTERLDKIGSAIWNELTNPNPTNAQVLYQIFTYWIPRWGGEVYLTFAPQLTQLSELSFGLIAPAMPIAGAAGLAGLAGMSQSASVSAPALPEAVAAPAPADIPPVAGVAPAPAPSPVAAPTVSPAPATAPAASTVATTAPPAPPPPGGAGFAYPYVVGPPGVGTGAPMSVRAGAKMKASEPDSSAAAAAAAAREEARQRRRRTMVKQLGRGYEYMDLEPDVTASDQGAGTLGFAGTAQKTSAGQAAGLTTLAGDSTGGPTMPMMPSSWDPDDT</sequence>
<keyword evidence="8" id="KW-1185">Reference proteome</keyword>
<reference evidence="5" key="3">
    <citation type="submission" date="2020-02" db="EMBL/GenBank/DDBJ databases">
        <authorList>
            <person name="Matsumoto Y."/>
            <person name="Motooka D."/>
            <person name="Nakamura S."/>
        </authorList>
    </citation>
    <scope>NUCLEOTIDE SEQUENCE</scope>
    <source>
        <strain evidence="5">JCM 12687</strain>
    </source>
</reference>